<dbReference type="KEGG" id="vmo:VMUT_0345"/>
<keyword evidence="2 4" id="KW-0479">Metal-binding</keyword>
<dbReference type="HOGENOM" id="CLU_039478_0_2_2"/>
<name>F0QTU2_VULM7</name>
<dbReference type="EMBL" id="CP002529">
    <property type="protein sequence ID" value="ADY00558.1"/>
    <property type="molecule type" value="Genomic_DNA"/>
</dbReference>
<dbReference type="SUPFAM" id="SSF52768">
    <property type="entry name" value="Arginase/deacetylase"/>
    <property type="match status" value="1"/>
</dbReference>
<evidence type="ECO:0000313" key="7">
    <source>
        <dbReference type="Proteomes" id="UP000007485"/>
    </source>
</evidence>
<dbReference type="InterPro" id="IPR006035">
    <property type="entry name" value="Ureohydrolase"/>
</dbReference>
<organism evidence="6 7">
    <name type="scientific">Vulcanisaeta moutnovskia (strain 768-28)</name>
    <dbReference type="NCBI Taxonomy" id="985053"/>
    <lineage>
        <taxon>Archaea</taxon>
        <taxon>Thermoproteota</taxon>
        <taxon>Thermoprotei</taxon>
        <taxon>Thermoproteales</taxon>
        <taxon>Thermoproteaceae</taxon>
        <taxon>Vulcanisaeta</taxon>
    </lineage>
</organism>
<feature type="binding site" evidence="4">
    <location>
        <position position="139"/>
    </location>
    <ligand>
        <name>Mn(2+)</name>
        <dbReference type="ChEBI" id="CHEBI:29035"/>
        <label>1</label>
    </ligand>
</feature>
<dbReference type="InterPro" id="IPR023696">
    <property type="entry name" value="Ureohydrolase_dom_sf"/>
</dbReference>
<proteinExistence type="inferred from homology"/>
<evidence type="ECO:0000256" key="3">
    <source>
        <dbReference type="ARBA" id="ARBA00022801"/>
    </source>
</evidence>
<feature type="binding site" evidence="4">
    <location>
        <position position="113"/>
    </location>
    <ligand>
        <name>Mn(2+)</name>
        <dbReference type="ChEBI" id="CHEBI:29035"/>
        <label>1</label>
    </ligand>
</feature>
<feature type="binding site" evidence="4">
    <location>
        <position position="137"/>
    </location>
    <ligand>
        <name>Mn(2+)</name>
        <dbReference type="ChEBI" id="CHEBI:29035"/>
        <label>1</label>
    </ligand>
</feature>
<evidence type="ECO:0000256" key="4">
    <source>
        <dbReference type="PIRSR" id="PIRSR036979-1"/>
    </source>
</evidence>
<dbReference type="PANTHER" id="PTHR11358:SF26">
    <property type="entry name" value="GUANIDINO ACID HYDROLASE, MITOCHONDRIAL"/>
    <property type="match status" value="1"/>
</dbReference>
<evidence type="ECO:0000313" key="6">
    <source>
        <dbReference type="EMBL" id="ADY00558.1"/>
    </source>
</evidence>
<dbReference type="Pfam" id="PF00491">
    <property type="entry name" value="Arginase"/>
    <property type="match status" value="1"/>
</dbReference>
<dbReference type="GO" id="GO:0046872">
    <property type="term" value="F:metal ion binding"/>
    <property type="evidence" value="ECO:0007669"/>
    <property type="project" value="UniProtKB-KW"/>
</dbReference>
<protein>
    <submittedName>
        <fullName evidence="6">Arginase/agmatinase/formiminoglutamase</fullName>
    </submittedName>
</protein>
<dbReference type="RefSeq" id="WP_013603721.1">
    <property type="nucleotide sequence ID" value="NC_015151.1"/>
</dbReference>
<feature type="binding site" evidence="4">
    <location>
        <position position="228"/>
    </location>
    <ligand>
        <name>Mn(2+)</name>
        <dbReference type="ChEBI" id="CHEBI:29035"/>
        <label>1</label>
    </ligand>
</feature>
<comment type="similarity">
    <text evidence="1">Belongs to the arginase family. Agmatinase subfamily.</text>
</comment>
<reference evidence="6 7" key="1">
    <citation type="journal article" date="2011" name="J. Bacteriol.">
        <title>Complete genome sequence of 'Vulcanisaeta moutnovskia' strain 768-28, a novel member of the hyperthermophilic crenarchaeal genus vulcanisaeta.</title>
        <authorList>
            <person name="Gumerov V.M."/>
            <person name="Mardanov A.V."/>
            <person name="Beletsky A.V."/>
            <person name="Prokofeva M.I."/>
            <person name="Bonch-Osmolovskaya E.A."/>
            <person name="Ravin N.V."/>
            <person name="Skryabin K.G."/>
        </authorList>
    </citation>
    <scope>NUCLEOTIDE SEQUENCE [LARGE SCALE GENOMIC DNA]</scope>
    <source>
        <strain evidence="6 7">768-28</strain>
    </source>
</reference>
<comment type="cofactor">
    <cofactor evidence="4">
        <name>Mn(2+)</name>
        <dbReference type="ChEBI" id="CHEBI:29035"/>
    </cofactor>
    <text evidence="4">Binds 2 manganese ions per subunit.</text>
</comment>
<keyword evidence="3 5" id="KW-0378">Hydrolase</keyword>
<gene>
    <name evidence="6" type="ordered locus">VMUT_0345</name>
</gene>
<feature type="binding site" evidence="4">
    <location>
        <position position="230"/>
    </location>
    <ligand>
        <name>Mn(2+)</name>
        <dbReference type="ChEBI" id="CHEBI:29035"/>
        <label>1</label>
    </ligand>
</feature>
<keyword evidence="7" id="KW-1185">Reference proteome</keyword>
<dbReference type="PIRSF" id="PIRSF036979">
    <property type="entry name" value="Arginase"/>
    <property type="match status" value="1"/>
</dbReference>
<dbReference type="eggNOG" id="arCOG01700">
    <property type="taxonomic scope" value="Archaea"/>
</dbReference>
<dbReference type="GeneID" id="10287997"/>
<dbReference type="PRINTS" id="PR00116">
    <property type="entry name" value="ARGINASE"/>
</dbReference>
<dbReference type="STRING" id="985053.VMUT_0345"/>
<evidence type="ECO:0000256" key="2">
    <source>
        <dbReference type="ARBA" id="ARBA00022723"/>
    </source>
</evidence>
<dbReference type="GO" id="GO:0033389">
    <property type="term" value="P:putrescine biosynthetic process from arginine, via agmatine"/>
    <property type="evidence" value="ECO:0007669"/>
    <property type="project" value="TreeGrafter"/>
</dbReference>
<dbReference type="OrthoDB" id="7186at2157"/>
<sequence>MGNNIDFYVASQYTLFGTPRCGRGIPILGIPMEDTVSFRPGTRFAPSIIRSWSQYFEFTPTEDLGIDPLDKICDLGDLSLLQGMIDRNLERINLVVRDAISTWGRVINIGGEHTLSLGVAKAVRESQGSYGIYIHVDAHLDSREEWPIGQSLSHATFVRHLINQVKPQLIVFLGFRSYDREEMNFVSRLENSILLSTRDVKSMNNHELRLLMRGAIDSYPGSIHLSIDVDVLDPSVMPGVGNPEGFGLSYSELLRITKAILDYGDSRVKAVDIVEYSPPNDPGLMSLPTTIRLILDVLNYIRT</sequence>
<evidence type="ECO:0000256" key="1">
    <source>
        <dbReference type="ARBA" id="ARBA00009227"/>
    </source>
</evidence>
<evidence type="ECO:0000256" key="5">
    <source>
        <dbReference type="RuleBase" id="RU003684"/>
    </source>
</evidence>
<dbReference type="GO" id="GO:0008783">
    <property type="term" value="F:agmatinase activity"/>
    <property type="evidence" value="ECO:0007669"/>
    <property type="project" value="TreeGrafter"/>
</dbReference>
<dbReference type="Gene3D" id="3.40.800.10">
    <property type="entry name" value="Ureohydrolase domain"/>
    <property type="match status" value="1"/>
</dbReference>
<dbReference type="PROSITE" id="PS51409">
    <property type="entry name" value="ARGINASE_2"/>
    <property type="match status" value="1"/>
</dbReference>
<keyword evidence="4" id="KW-0464">Manganese</keyword>
<dbReference type="PANTHER" id="PTHR11358">
    <property type="entry name" value="ARGINASE/AGMATINASE"/>
    <property type="match status" value="1"/>
</dbReference>
<dbReference type="CDD" id="cd11593">
    <property type="entry name" value="Agmatinase-like_2"/>
    <property type="match status" value="1"/>
</dbReference>
<dbReference type="AlphaFoldDB" id="F0QTU2"/>
<dbReference type="PROSITE" id="PS01053">
    <property type="entry name" value="ARGINASE_1"/>
    <property type="match status" value="1"/>
</dbReference>
<dbReference type="Proteomes" id="UP000007485">
    <property type="component" value="Chromosome"/>
</dbReference>
<feature type="binding site" evidence="4">
    <location>
        <position position="141"/>
    </location>
    <ligand>
        <name>Mn(2+)</name>
        <dbReference type="ChEBI" id="CHEBI:29035"/>
        <label>1</label>
    </ligand>
</feature>
<dbReference type="InterPro" id="IPR020855">
    <property type="entry name" value="Ureohydrolase_Mn_BS"/>
</dbReference>
<accession>F0QTU2</accession>